<feature type="domain" description="Helicase C-terminal" evidence="14">
    <location>
        <begin position="569"/>
        <end position="726"/>
    </location>
</feature>
<evidence type="ECO:0000256" key="11">
    <source>
        <dbReference type="ARBA" id="ARBA00048988"/>
    </source>
</evidence>
<dbReference type="CDD" id="cd18804">
    <property type="entry name" value="SF2_C_priA"/>
    <property type="match status" value="1"/>
</dbReference>
<reference evidence="15 16" key="1">
    <citation type="submission" date="2019-07" db="EMBL/GenBank/DDBJ databases">
        <authorList>
            <person name="Kim J."/>
        </authorList>
    </citation>
    <scope>NUCLEOTIDE SEQUENCE [LARGE SCALE GENOMIC DNA]</scope>
    <source>
        <strain evidence="16">dk17</strain>
    </source>
</reference>
<dbReference type="PANTHER" id="PTHR30580">
    <property type="entry name" value="PRIMOSOMAL PROTEIN N"/>
    <property type="match status" value="1"/>
</dbReference>
<name>A0A563UK88_9SPHI</name>
<dbReference type="SMART" id="SM00487">
    <property type="entry name" value="DEXDc"/>
    <property type="match status" value="1"/>
</dbReference>
<dbReference type="Pfam" id="PF18074">
    <property type="entry name" value="PriA_C"/>
    <property type="match status" value="1"/>
</dbReference>
<dbReference type="CDD" id="cd17929">
    <property type="entry name" value="DEXHc_priA"/>
    <property type="match status" value="1"/>
</dbReference>
<dbReference type="SMART" id="SM00490">
    <property type="entry name" value="HELICc"/>
    <property type="match status" value="1"/>
</dbReference>
<evidence type="ECO:0000313" key="15">
    <source>
        <dbReference type="EMBL" id="TWR31686.1"/>
    </source>
</evidence>
<dbReference type="InterPro" id="IPR027417">
    <property type="entry name" value="P-loop_NTPase"/>
</dbReference>
<proteinExistence type="inferred from homology"/>
<comment type="catalytic activity">
    <reaction evidence="11 12">
        <text>ATP + H2O = ADP + phosphate + H(+)</text>
        <dbReference type="Rhea" id="RHEA:13065"/>
        <dbReference type="ChEBI" id="CHEBI:15377"/>
        <dbReference type="ChEBI" id="CHEBI:15378"/>
        <dbReference type="ChEBI" id="CHEBI:30616"/>
        <dbReference type="ChEBI" id="CHEBI:43474"/>
        <dbReference type="ChEBI" id="CHEBI:456216"/>
        <dbReference type="EC" id="5.6.2.4"/>
    </reaction>
</comment>
<evidence type="ECO:0000256" key="1">
    <source>
        <dbReference type="ARBA" id="ARBA00022515"/>
    </source>
</evidence>
<dbReference type="GO" id="GO:0006302">
    <property type="term" value="P:double-strand break repair"/>
    <property type="evidence" value="ECO:0007669"/>
    <property type="project" value="InterPro"/>
</dbReference>
<accession>A0A563UK88</accession>
<dbReference type="EC" id="5.6.2.4" evidence="12"/>
<feature type="binding site" evidence="12">
    <location>
        <position position="546"/>
    </location>
    <ligand>
        <name>Zn(2+)</name>
        <dbReference type="ChEBI" id="CHEBI:29105"/>
        <label>2</label>
    </ligand>
</feature>
<dbReference type="GO" id="GO:0043138">
    <property type="term" value="F:3'-5' DNA helicase activity"/>
    <property type="evidence" value="ECO:0007669"/>
    <property type="project" value="UniProtKB-EC"/>
</dbReference>
<dbReference type="Gene3D" id="3.40.1440.60">
    <property type="entry name" value="PriA, 3(prime) DNA-binding domain"/>
    <property type="match status" value="1"/>
</dbReference>
<dbReference type="GO" id="GO:0006269">
    <property type="term" value="P:DNA replication, synthesis of primer"/>
    <property type="evidence" value="ECO:0007669"/>
    <property type="project" value="UniProtKB-KW"/>
</dbReference>
<evidence type="ECO:0000256" key="4">
    <source>
        <dbReference type="ARBA" id="ARBA00022741"/>
    </source>
</evidence>
<comment type="caution">
    <text evidence="15">The sequence shown here is derived from an EMBL/GenBank/DDBJ whole genome shotgun (WGS) entry which is preliminary data.</text>
</comment>
<dbReference type="InterPro" id="IPR036390">
    <property type="entry name" value="WH_DNA-bd_sf"/>
</dbReference>
<feature type="domain" description="Helicase ATP-binding" evidence="13">
    <location>
        <begin position="304"/>
        <end position="471"/>
    </location>
</feature>
<dbReference type="GO" id="GO:0006270">
    <property type="term" value="P:DNA replication initiation"/>
    <property type="evidence" value="ECO:0007669"/>
    <property type="project" value="TreeGrafter"/>
</dbReference>
<dbReference type="Pfam" id="PF18319">
    <property type="entry name" value="Zn_ribbon_PriA"/>
    <property type="match status" value="1"/>
</dbReference>
<gene>
    <name evidence="12 15" type="primary">priA</name>
    <name evidence="15" type="ORF">FPZ43_04225</name>
</gene>
<comment type="cofactor">
    <cofactor evidence="12">
        <name>Zn(2+)</name>
        <dbReference type="ChEBI" id="CHEBI:29105"/>
    </cofactor>
    <text evidence="12">Binds 2 zinc ions per subunit.</text>
</comment>
<keyword evidence="8 12" id="KW-0067">ATP-binding</keyword>
<evidence type="ECO:0000256" key="3">
    <source>
        <dbReference type="ARBA" id="ARBA00022723"/>
    </source>
</evidence>
<keyword evidence="4 12" id="KW-0547">Nucleotide-binding</keyword>
<evidence type="ECO:0000259" key="14">
    <source>
        <dbReference type="PROSITE" id="PS51194"/>
    </source>
</evidence>
<dbReference type="SUPFAM" id="SSF52540">
    <property type="entry name" value="P-loop containing nucleoside triphosphate hydrolases"/>
    <property type="match status" value="2"/>
</dbReference>
<dbReference type="GO" id="GO:0008270">
    <property type="term" value="F:zinc ion binding"/>
    <property type="evidence" value="ECO:0007669"/>
    <property type="project" value="UniProtKB-UniRule"/>
</dbReference>
<dbReference type="Pfam" id="PF17764">
    <property type="entry name" value="PriA_3primeBD"/>
    <property type="match status" value="1"/>
</dbReference>
<evidence type="ECO:0000256" key="12">
    <source>
        <dbReference type="HAMAP-Rule" id="MF_00983"/>
    </source>
</evidence>
<dbReference type="InterPro" id="IPR014001">
    <property type="entry name" value="Helicase_ATP-bd"/>
</dbReference>
<keyword evidence="10 12" id="KW-0413">Isomerase</keyword>
<evidence type="ECO:0000256" key="8">
    <source>
        <dbReference type="ARBA" id="ARBA00022840"/>
    </source>
</evidence>
<feature type="binding site" evidence="12">
    <location>
        <position position="561"/>
    </location>
    <ligand>
        <name>Zn(2+)</name>
        <dbReference type="ChEBI" id="CHEBI:29105"/>
        <label>2</label>
    </ligand>
</feature>
<feature type="binding site" evidence="12">
    <location>
        <position position="574"/>
    </location>
    <ligand>
        <name>Zn(2+)</name>
        <dbReference type="ChEBI" id="CHEBI:29105"/>
        <label>1</label>
    </ligand>
</feature>
<dbReference type="GO" id="GO:0006310">
    <property type="term" value="P:DNA recombination"/>
    <property type="evidence" value="ECO:0007669"/>
    <property type="project" value="InterPro"/>
</dbReference>
<dbReference type="InterPro" id="IPR041236">
    <property type="entry name" value="PriA_C"/>
</dbReference>
<evidence type="ECO:0000256" key="9">
    <source>
        <dbReference type="ARBA" id="ARBA00023125"/>
    </source>
</evidence>
<dbReference type="InterPro" id="IPR041222">
    <property type="entry name" value="PriA_3primeBD"/>
</dbReference>
<keyword evidence="6 12" id="KW-0347">Helicase</keyword>
<dbReference type="InterPro" id="IPR040498">
    <property type="entry name" value="PriA_CRR"/>
</dbReference>
<dbReference type="InterPro" id="IPR001650">
    <property type="entry name" value="Helicase_C-like"/>
</dbReference>
<keyword evidence="7 12" id="KW-0862">Zinc</keyword>
<keyword evidence="1 12" id="KW-0639">Primosome</keyword>
<feature type="binding site" evidence="12">
    <location>
        <position position="534"/>
    </location>
    <ligand>
        <name>Zn(2+)</name>
        <dbReference type="ChEBI" id="CHEBI:29105"/>
        <label>1</label>
    </ligand>
</feature>
<evidence type="ECO:0000313" key="16">
    <source>
        <dbReference type="Proteomes" id="UP000320042"/>
    </source>
</evidence>
<organism evidence="15 16">
    <name type="scientific">Mucilaginibacter pallidiroseus</name>
    <dbReference type="NCBI Taxonomy" id="2599295"/>
    <lineage>
        <taxon>Bacteria</taxon>
        <taxon>Pseudomonadati</taxon>
        <taxon>Bacteroidota</taxon>
        <taxon>Sphingobacteriia</taxon>
        <taxon>Sphingobacteriales</taxon>
        <taxon>Sphingobacteriaceae</taxon>
        <taxon>Mucilaginibacter</taxon>
    </lineage>
</organism>
<dbReference type="AlphaFoldDB" id="A0A563UK88"/>
<keyword evidence="9 12" id="KW-0238">DNA-binding</keyword>
<dbReference type="NCBIfam" id="TIGR00595">
    <property type="entry name" value="priA"/>
    <property type="match status" value="1"/>
</dbReference>
<dbReference type="OrthoDB" id="9759544at2"/>
<keyword evidence="5 12" id="KW-0378">Hydrolase</keyword>
<dbReference type="Proteomes" id="UP000320042">
    <property type="component" value="Unassembled WGS sequence"/>
</dbReference>
<dbReference type="InterPro" id="IPR005259">
    <property type="entry name" value="PriA"/>
</dbReference>
<dbReference type="Gene3D" id="3.40.50.300">
    <property type="entry name" value="P-loop containing nucleotide triphosphate hydrolases"/>
    <property type="match status" value="2"/>
</dbReference>
<dbReference type="HAMAP" id="MF_00983">
    <property type="entry name" value="PriA"/>
    <property type="match status" value="1"/>
</dbReference>
<evidence type="ECO:0000256" key="5">
    <source>
        <dbReference type="ARBA" id="ARBA00022801"/>
    </source>
</evidence>
<feature type="binding site" evidence="12">
    <location>
        <position position="577"/>
    </location>
    <ligand>
        <name>Zn(2+)</name>
        <dbReference type="ChEBI" id="CHEBI:29105"/>
        <label>1</label>
    </ligand>
</feature>
<sequence>MLEFSESTYTQRKTLFVEVILPLAISRNYTYRVPFEMNNAVAVGKRVVVQFGKSKLYTAVVAAITEHAPKKYEAKYIIEILDDNPVVTEGQLKFWSWLSEYYMCNEGEVMNAALPSALKLASETKVMLNKDFEYDKASLNDKEYLITEALSIQPELTISDIVKLLGQKTVLPILKTLFEKNIVNISEEVSERYKPRRRTYITINPAYHNQDSLRELFAILEKRAPKQADAVLAYIKLSRQQKIVSKNELIEESGSGESSIKSLIEKEVFFAEDRNVSRLGHDDSEAINEFTLSAAQQLALEEVNRSFGDKDVVLLHGITSSGKTQIYIRLIEQMVATGKQVLYLLPEIALTTHIIERLRMYFGSDIGVYHSRFNDNERVEVWQKVLNNEYKVVLGARSSVFLPFSDLGLIIVDEEHETSYKQYDPAPRYNARDAAIYLANMHQGKVLLGSATPSFETYYNARVHKYGLVNLSERFGGVQLPTIEVVSISEELKRKTMQSHFTSVLMADMALALEAKEQVILFQNRRGYAPVLMCRVCAYTPKCINCDVSLTYHKHSGKLHCHYCGYKEDSPSICPACGSTHLEYKGFGTEKVEDELSVLLPDVKLARMDLDTTRSRNSLQIILNNLEEKKIDILVGTQMVAKGLDFADVTVIGIINADSLLKYPDYRANERSYQMLAQVSGRAGRRDKQGKVVIQTYDPNHRVIKQVIENDYLDLYLTEMEERKSFKYPPYYRIINLDIKHKNAEVLYNQAEYLANELRKHFGDRVIGPEPPLINRIRNYYIKSIMLKFERDTISIVKAKAIVRDVITQFQTTKLSKGSIVQPDVDPY</sequence>
<evidence type="ECO:0000259" key="13">
    <source>
        <dbReference type="PROSITE" id="PS51192"/>
    </source>
</evidence>
<evidence type="ECO:0000256" key="10">
    <source>
        <dbReference type="ARBA" id="ARBA00023235"/>
    </source>
</evidence>
<keyword evidence="2 12" id="KW-0235">DNA replication</keyword>
<dbReference type="PANTHER" id="PTHR30580:SF0">
    <property type="entry name" value="PRIMOSOMAL PROTEIN N"/>
    <property type="match status" value="1"/>
</dbReference>
<keyword evidence="16" id="KW-1185">Reference proteome</keyword>
<comment type="function">
    <text evidence="12">Initiates the restart of stalled replication forks, which reloads the replicative helicase on sites other than the origin of replication. Recognizes and binds to abandoned replication forks and remodels them to uncover a helicase loading site. Promotes assembly of the primosome at these replication forks.</text>
</comment>
<dbReference type="InterPro" id="IPR011545">
    <property type="entry name" value="DEAD/DEAH_box_helicase_dom"/>
</dbReference>
<evidence type="ECO:0000256" key="7">
    <source>
        <dbReference type="ARBA" id="ARBA00022833"/>
    </source>
</evidence>
<dbReference type="GO" id="GO:0003677">
    <property type="term" value="F:DNA binding"/>
    <property type="evidence" value="ECO:0007669"/>
    <property type="project" value="UniProtKB-UniRule"/>
</dbReference>
<dbReference type="GO" id="GO:0016887">
    <property type="term" value="F:ATP hydrolysis activity"/>
    <property type="evidence" value="ECO:0007669"/>
    <property type="project" value="RHEA"/>
</dbReference>
<dbReference type="PROSITE" id="PS51192">
    <property type="entry name" value="HELICASE_ATP_BIND_1"/>
    <property type="match status" value="1"/>
</dbReference>
<dbReference type="GO" id="GO:0005524">
    <property type="term" value="F:ATP binding"/>
    <property type="evidence" value="ECO:0007669"/>
    <property type="project" value="UniProtKB-UniRule"/>
</dbReference>
<dbReference type="FunFam" id="3.40.1440.60:FF:000001">
    <property type="entry name" value="Primosomal protein N"/>
    <property type="match status" value="1"/>
</dbReference>
<evidence type="ECO:0000256" key="2">
    <source>
        <dbReference type="ARBA" id="ARBA00022705"/>
    </source>
</evidence>
<dbReference type="EMBL" id="VOEJ01000001">
    <property type="protein sequence ID" value="TWR31686.1"/>
    <property type="molecule type" value="Genomic_DNA"/>
</dbReference>
<feature type="binding site" evidence="12">
    <location>
        <position position="564"/>
    </location>
    <ligand>
        <name>Zn(2+)</name>
        <dbReference type="ChEBI" id="CHEBI:29105"/>
        <label>2</label>
    </ligand>
</feature>
<keyword evidence="3 12" id="KW-0479">Metal-binding</keyword>
<comment type="catalytic activity">
    <reaction evidence="12">
        <text>Couples ATP hydrolysis with the unwinding of duplex DNA by translocating in the 3'-5' direction.</text>
        <dbReference type="EC" id="5.6.2.4"/>
    </reaction>
</comment>
<dbReference type="Pfam" id="PF00271">
    <property type="entry name" value="Helicase_C"/>
    <property type="match status" value="1"/>
</dbReference>
<protein>
    <recommendedName>
        <fullName evidence="12">Replication restart protein PriA</fullName>
    </recommendedName>
    <alternativeName>
        <fullName evidence="12">ATP-dependent DNA helicase PriA</fullName>
        <ecNumber evidence="12">5.6.2.4</ecNumber>
    </alternativeName>
    <alternativeName>
        <fullName evidence="12">DNA 3'-5' helicase PriA</fullName>
    </alternativeName>
</protein>
<evidence type="ECO:0000256" key="6">
    <source>
        <dbReference type="ARBA" id="ARBA00022806"/>
    </source>
</evidence>
<dbReference type="FunFam" id="3.40.50.300:FF:000489">
    <property type="entry name" value="Primosome assembly protein PriA"/>
    <property type="match status" value="1"/>
</dbReference>
<feature type="binding site" evidence="12">
    <location>
        <position position="543"/>
    </location>
    <ligand>
        <name>Zn(2+)</name>
        <dbReference type="ChEBI" id="CHEBI:29105"/>
        <label>2</label>
    </ligand>
</feature>
<feature type="binding site" evidence="12">
    <location>
        <position position="537"/>
    </location>
    <ligand>
        <name>Zn(2+)</name>
        <dbReference type="ChEBI" id="CHEBI:29105"/>
        <label>1</label>
    </ligand>
</feature>
<dbReference type="SUPFAM" id="SSF46785">
    <property type="entry name" value="Winged helix' DNA-binding domain"/>
    <property type="match status" value="1"/>
</dbReference>
<dbReference type="InterPro" id="IPR042115">
    <property type="entry name" value="PriA_3primeBD_sf"/>
</dbReference>
<dbReference type="GO" id="GO:1990077">
    <property type="term" value="C:primosome complex"/>
    <property type="evidence" value="ECO:0007669"/>
    <property type="project" value="UniProtKB-UniRule"/>
</dbReference>
<dbReference type="PROSITE" id="PS51194">
    <property type="entry name" value="HELICASE_CTER"/>
    <property type="match status" value="1"/>
</dbReference>
<dbReference type="Pfam" id="PF00270">
    <property type="entry name" value="DEAD"/>
    <property type="match status" value="1"/>
</dbReference>
<dbReference type="RefSeq" id="WP_146380583.1">
    <property type="nucleotide sequence ID" value="NZ_VOEJ01000001.1"/>
</dbReference>
<comment type="subunit">
    <text evidence="12">Component of the replication restart primosome.</text>
</comment>
<comment type="similarity">
    <text evidence="12">Belongs to the helicase family. PriA subfamily.</text>
</comment>